<dbReference type="Proteomes" id="UP001056708">
    <property type="component" value="Chromosome"/>
</dbReference>
<dbReference type="Gene3D" id="3.30.70.1900">
    <property type="match status" value="1"/>
</dbReference>
<keyword evidence="3" id="KW-1185">Reference proteome</keyword>
<dbReference type="Pfam" id="PF10040">
    <property type="entry name" value="CRISPR_Cas6"/>
    <property type="match status" value="1"/>
</dbReference>
<proteinExistence type="predicted"/>
<evidence type="ECO:0000313" key="3">
    <source>
        <dbReference type="Proteomes" id="UP001056708"/>
    </source>
</evidence>
<sequence length="275" mass="30734">MTETALHRITVDFVSCDRQTLPDLLGRALHAQVMQWLQVGNPELARQVHDANLTPFSLSPLRTRSPRLRAGDRVHLSIGILQGELLQPLFAGLCSGEQQVCSWADLTFKLERVNAIPGSDPRVQASSYEALAAQDGLGTDVELRFHSPMSFKQQQGIQMFPLPELVFDGLRRRWNYFAPEAVQIPELDWSGWVAAYDLKSQAWKGQGGVEIGAVGWVRYRFADPYIQDYASILARFAEFAGVGRKTAQGFGYTELVLKRGRGTVGQKPRPKLQPQ</sequence>
<dbReference type="InterPro" id="IPR019267">
    <property type="entry name" value="CRISPR-assoc_Cas6_C"/>
</dbReference>
<gene>
    <name evidence="2" type="primary">cas6</name>
    <name evidence="2" type="ORF">NEA10_18780</name>
</gene>
<organism evidence="2 3">
    <name type="scientific">Phormidium yuhuli AB48</name>
    <dbReference type="NCBI Taxonomy" id="2940671"/>
    <lineage>
        <taxon>Bacteria</taxon>
        <taxon>Bacillati</taxon>
        <taxon>Cyanobacteriota</taxon>
        <taxon>Cyanophyceae</taxon>
        <taxon>Oscillatoriophycideae</taxon>
        <taxon>Oscillatoriales</taxon>
        <taxon>Oscillatoriaceae</taxon>
        <taxon>Phormidium</taxon>
        <taxon>Phormidium yuhuli</taxon>
    </lineage>
</organism>
<dbReference type="InterPro" id="IPR045747">
    <property type="entry name" value="CRISPR-assoc_prot_Cas6_N_sf"/>
</dbReference>
<accession>A0ABY5ANS9</accession>
<dbReference type="Gene3D" id="3.30.70.1890">
    <property type="match status" value="1"/>
</dbReference>
<dbReference type="RefSeq" id="WP_252662866.1">
    <property type="nucleotide sequence ID" value="NZ_CP098611.1"/>
</dbReference>
<evidence type="ECO:0000259" key="1">
    <source>
        <dbReference type="Pfam" id="PF10040"/>
    </source>
</evidence>
<dbReference type="CDD" id="cd21141">
    <property type="entry name" value="Cas6_III-like"/>
    <property type="match status" value="1"/>
</dbReference>
<reference evidence="2" key="1">
    <citation type="submission" date="2022-06" db="EMBL/GenBank/DDBJ databases">
        <title>Genome sequence of Phormidium yuhuli AB48 isolated from an industrial photobioreactor environment.</title>
        <authorList>
            <person name="Qiu Y."/>
            <person name="Noonan A.J.C."/>
            <person name="Dofher K."/>
            <person name="Koch M."/>
            <person name="Kieft B."/>
            <person name="Lin X."/>
            <person name="Ziels R.M."/>
            <person name="Hallam S.J."/>
        </authorList>
    </citation>
    <scope>NUCLEOTIDE SEQUENCE</scope>
    <source>
        <strain evidence="2">AB48</strain>
    </source>
</reference>
<evidence type="ECO:0000313" key="2">
    <source>
        <dbReference type="EMBL" id="USR90842.1"/>
    </source>
</evidence>
<dbReference type="EMBL" id="CP098611">
    <property type="protein sequence ID" value="USR90842.1"/>
    <property type="molecule type" value="Genomic_DNA"/>
</dbReference>
<feature type="domain" description="CRISPR-associated protein Cas6 C-terminal" evidence="1">
    <location>
        <begin position="143"/>
        <end position="252"/>
    </location>
</feature>
<protein>
    <submittedName>
        <fullName evidence="2">CRISPR system precrRNA processing endoribonuclease RAMP protein Cas6</fullName>
    </submittedName>
</protein>
<name>A0ABY5ANS9_9CYAN</name>